<keyword evidence="3" id="KW-0677">Repeat</keyword>
<name>A0A9P7V4A9_9AGAR</name>
<feature type="region of interest" description="Disordered" evidence="8">
    <location>
        <begin position="238"/>
        <end position="303"/>
    </location>
</feature>
<protein>
    <recommendedName>
        <fullName evidence="9">C2H2-type domain-containing protein</fullName>
    </recommendedName>
</protein>
<dbReference type="GO" id="GO:0000785">
    <property type="term" value="C:chromatin"/>
    <property type="evidence" value="ECO:0007669"/>
    <property type="project" value="TreeGrafter"/>
</dbReference>
<feature type="compositionally biased region" description="Low complexity" evidence="8">
    <location>
        <begin position="260"/>
        <end position="270"/>
    </location>
</feature>
<evidence type="ECO:0000313" key="10">
    <source>
        <dbReference type="EMBL" id="KAG7099994.1"/>
    </source>
</evidence>
<evidence type="ECO:0000256" key="6">
    <source>
        <dbReference type="ARBA" id="ARBA00023242"/>
    </source>
</evidence>
<dbReference type="PROSITE" id="PS00028">
    <property type="entry name" value="ZINC_FINGER_C2H2_1"/>
    <property type="match status" value="1"/>
</dbReference>
<dbReference type="GO" id="GO:0005634">
    <property type="term" value="C:nucleus"/>
    <property type="evidence" value="ECO:0007669"/>
    <property type="project" value="UniProtKB-SubCell"/>
</dbReference>
<dbReference type="PANTHER" id="PTHR40626:SF11">
    <property type="entry name" value="ZINC FINGER PROTEIN YPR022C"/>
    <property type="match status" value="1"/>
</dbReference>
<evidence type="ECO:0000256" key="1">
    <source>
        <dbReference type="ARBA" id="ARBA00004123"/>
    </source>
</evidence>
<proteinExistence type="predicted"/>
<dbReference type="AlphaFoldDB" id="A0A9P7V4A9"/>
<dbReference type="GO" id="GO:0008270">
    <property type="term" value="F:zinc ion binding"/>
    <property type="evidence" value="ECO:0007669"/>
    <property type="project" value="UniProtKB-KW"/>
</dbReference>
<comment type="caution">
    <text evidence="10">The sequence shown here is derived from an EMBL/GenBank/DDBJ whole genome shotgun (WGS) entry which is preliminary data.</text>
</comment>
<feature type="domain" description="C2H2-type" evidence="9">
    <location>
        <begin position="37"/>
        <end position="65"/>
    </location>
</feature>
<dbReference type="PROSITE" id="PS50157">
    <property type="entry name" value="ZINC_FINGER_C2H2_2"/>
    <property type="match status" value="2"/>
</dbReference>
<reference evidence="10" key="1">
    <citation type="journal article" date="2021" name="Genome Biol. Evol.">
        <title>The assembled and annotated genome of the fairy-ring fungus Marasmius oreades.</title>
        <authorList>
            <person name="Hiltunen M."/>
            <person name="Ament-Velasquez S.L."/>
            <person name="Johannesson H."/>
        </authorList>
    </citation>
    <scope>NUCLEOTIDE SEQUENCE</scope>
    <source>
        <strain evidence="10">03SP1</strain>
    </source>
</reference>
<feature type="domain" description="C2H2-type" evidence="9">
    <location>
        <begin position="69"/>
        <end position="97"/>
    </location>
</feature>
<feature type="compositionally biased region" description="Basic residues" evidence="8">
    <location>
        <begin position="16"/>
        <end position="28"/>
    </location>
</feature>
<dbReference type="InterPro" id="IPR036236">
    <property type="entry name" value="Znf_C2H2_sf"/>
</dbReference>
<sequence>MVRTTNNDEAEDKKETTRKKASAAKNMKKPLPTIGIWPCKMNGCTKQFAREADLKRHQRTTKLHSMPSFACPQCDATFTRTDALRRHQKSRHNGAAEPLELGKETDEPGQSSSRSSSATPSSKGKERENSVVPMVPMTEAIGSASTSSLATPVTSYYRQHTANNSNYAPPRPAHYAQVNLPISDGRPNSNGWSHPPPWSDGQGHSSPTAMPYMYIASPYYRTNAAVMVAPPLLTPVSQTPGPSAFSNSPHSRKAGDYNTSPDSPGSSSSSLMADIEANDVFPPISSHHSNIDPSPSQTSSAQSFDQILSKAGMEAVSCEEPNHRGSGMDEFATRVGTSHDFAQTKDPPKSIPQDLDETHLPSLEIDDDQEEQFRRRLIEHGYEPRIARPAPMEHMLTDDGEPMLNPAELLTQESLASPEPS</sequence>
<feature type="region of interest" description="Disordered" evidence="8">
    <location>
        <begin position="161"/>
        <end position="204"/>
    </location>
</feature>
<feature type="compositionally biased region" description="Polar residues" evidence="8">
    <location>
        <begin position="238"/>
        <end position="249"/>
    </location>
</feature>
<dbReference type="GeneID" id="66070861"/>
<dbReference type="Proteomes" id="UP001049176">
    <property type="component" value="Chromosome 1"/>
</dbReference>
<dbReference type="RefSeq" id="XP_043016464.1">
    <property type="nucleotide sequence ID" value="XM_043147750.1"/>
</dbReference>
<evidence type="ECO:0000313" key="11">
    <source>
        <dbReference type="Proteomes" id="UP001049176"/>
    </source>
</evidence>
<keyword evidence="11" id="KW-1185">Reference proteome</keyword>
<evidence type="ECO:0000256" key="8">
    <source>
        <dbReference type="SAM" id="MobiDB-lite"/>
    </source>
</evidence>
<dbReference type="Pfam" id="PF00096">
    <property type="entry name" value="zf-C2H2"/>
    <property type="match status" value="2"/>
</dbReference>
<feature type="region of interest" description="Disordered" evidence="8">
    <location>
        <begin position="85"/>
        <end position="132"/>
    </location>
</feature>
<feature type="region of interest" description="Disordered" evidence="8">
    <location>
        <begin position="384"/>
        <end position="421"/>
    </location>
</feature>
<dbReference type="EMBL" id="CM032181">
    <property type="protein sequence ID" value="KAG7099994.1"/>
    <property type="molecule type" value="Genomic_DNA"/>
</dbReference>
<dbReference type="GO" id="GO:0000978">
    <property type="term" value="F:RNA polymerase II cis-regulatory region sequence-specific DNA binding"/>
    <property type="evidence" value="ECO:0007669"/>
    <property type="project" value="InterPro"/>
</dbReference>
<keyword evidence="4 7" id="KW-0863">Zinc-finger</keyword>
<dbReference type="Gene3D" id="3.30.160.60">
    <property type="entry name" value="Classic Zinc Finger"/>
    <property type="match status" value="2"/>
</dbReference>
<feature type="compositionally biased region" description="Low complexity" evidence="8">
    <location>
        <begin position="111"/>
        <end position="122"/>
    </location>
</feature>
<dbReference type="KEGG" id="more:E1B28_001785"/>
<dbReference type="SUPFAM" id="SSF57667">
    <property type="entry name" value="beta-beta-alpha zinc fingers"/>
    <property type="match status" value="1"/>
</dbReference>
<feature type="compositionally biased region" description="Polar residues" evidence="8">
    <location>
        <begin position="286"/>
        <end position="303"/>
    </location>
</feature>
<gene>
    <name evidence="10" type="ORF">E1B28_001785</name>
</gene>
<evidence type="ECO:0000256" key="7">
    <source>
        <dbReference type="PROSITE-ProRule" id="PRU00042"/>
    </source>
</evidence>
<keyword evidence="5" id="KW-0862">Zinc</keyword>
<dbReference type="SMART" id="SM00355">
    <property type="entry name" value="ZnF_C2H2"/>
    <property type="match status" value="2"/>
</dbReference>
<evidence type="ECO:0000256" key="4">
    <source>
        <dbReference type="ARBA" id="ARBA00022771"/>
    </source>
</evidence>
<dbReference type="InterPro" id="IPR051059">
    <property type="entry name" value="VerF-like"/>
</dbReference>
<evidence type="ECO:0000259" key="9">
    <source>
        <dbReference type="PROSITE" id="PS50157"/>
    </source>
</evidence>
<keyword evidence="2" id="KW-0479">Metal-binding</keyword>
<dbReference type="OrthoDB" id="8922241at2759"/>
<organism evidence="10 11">
    <name type="scientific">Marasmius oreades</name>
    <name type="common">fairy-ring Marasmius</name>
    <dbReference type="NCBI Taxonomy" id="181124"/>
    <lineage>
        <taxon>Eukaryota</taxon>
        <taxon>Fungi</taxon>
        <taxon>Dikarya</taxon>
        <taxon>Basidiomycota</taxon>
        <taxon>Agaricomycotina</taxon>
        <taxon>Agaricomycetes</taxon>
        <taxon>Agaricomycetidae</taxon>
        <taxon>Agaricales</taxon>
        <taxon>Marasmiineae</taxon>
        <taxon>Marasmiaceae</taxon>
        <taxon>Marasmius</taxon>
    </lineage>
</organism>
<evidence type="ECO:0000256" key="2">
    <source>
        <dbReference type="ARBA" id="ARBA00022723"/>
    </source>
</evidence>
<comment type="subcellular location">
    <subcellularLocation>
        <location evidence="1">Nucleus</location>
    </subcellularLocation>
</comment>
<evidence type="ECO:0000256" key="3">
    <source>
        <dbReference type="ARBA" id="ARBA00022737"/>
    </source>
</evidence>
<feature type="region of interest" description="Disordered" evidence="8">
    <location>
        <begin position="1"/>
        <end position="33"/>
    </location>
</feature>
<dbReference type="InterPro" id="IPR013087">
    <property type="entry name" value="Znf_C2H2_type"/>
</dbReference>
<dbReference type="GO" id="GO:0000981">
    <property type="term" value="F:DNA-binding transcription factor activity, RNA polymerase II-specific"/>
    <property type="evidence" value="ECO:0007669"/>
    <property type="project" value="InterPro"/>
</dbReference>
<evidence type="ECO:0000256" key="5">
    <source>
        <dbReference type="ARBA" id="ARBA00022833"/>
    </source>
</evidence>
<dbReference type="PANTHER" id="PTHR40626">
    <property type="entry name" value="MIP31509P"/>
    <property type="match status" value="1"/>
</dbReference>
<accession>A0A9P7V4A9</accession>
<keyword evidence="6" id="KW-0539">Nucleus</keyword>